<gene>
    <name evidence="2" type="ORF">SDC9_120424</name>
</gene>
<dbReference type="AlphaFoldDB" id="A0A645C9Q8"/>
<evidence type="ECO:0000256" key="1">
    <source>
        <dbReference type="SAM" id="MobiDB-lite"/>
    </source>
</evidence>
<reference evidence="2" key="1">
    <citation type="submission" date="2019-08" db="EMBL/GenBank/DDBJ databases">
        <authorList>
            <person name="Kucharzyk K."/>
            <person name="Murdoch R.W."/>
            <person name="Higgins S."/>
            <person name="Loffler F."/>
        </authorList>
    </citation>
    <scope>NUCLEOTIDE SEQUENCE</scope>
</reference>
<accession>A0A645C9Q8</accession>
<dbReference type="EMBL" id="VSSQ01025371">
    <property type="protein sequence ID" value="MPM73444.1"/>
    <property type="molecule type" value="Genomic_DNA"/>
</dbReference>
<feature type="region of interest" description="Disordered" evidence="1">
    <location>
        <begin position="88"/>
        <end position="112"/>
    </location>
</feature>
<protein>
    <submittedName>
        <fullName evidence="2">Uncharacterized protein</fullName>
    </submittedName>
</protein>
<evidence type="ECO:0000313" key="2">
    <source>
        <dbReference type="EMBL" id="MPM73444.1"/>
    </source>
</evidence>
<sequence length="124" mass="14633">MAGFRHFRIDRKKAGLRLYELGVQLSRDCPLNDCVLYRNVFQMCRELDEQSDRLTGFPREVVDFTLQQRFLELKRLYDLNHAVREYRRSGAKKEPPVEGATPKPAPVPFKSTDIIEERHRLRGE</sequence>
<proteinExistence type="predicted"/>
<organism evidence="2">
    <name type="scientific">bioreactor metagenome</name>
    <dbReference type="NCBI Taxonomy" id="1076179"/>
    <lineage>
        <taxon>unclassified sequences</taxon>
        <taxon>metagenomes</taxon>
        <taxon>ecological metagenomes</taxon>
    </lineage>
</organism>
<comment type="caution">
    <text evidence="2">The sequence shown here is derived from an EMBL/GenBank/DDBJ whole genome shotgun (WGS) entry which is preliminary data.</text>
</comment>
<name>A0A645C9Q8_9ZZZZ</name>